<dbReference type="PROSITE" id="PS50113">
    <property type="entry name" value="PAC"/>
    <property type="match status" value="1"/>
</dbReference>
<dbReference type="EMBL" id="CP114029">
    <property type="protein sequence ID" value="WAP70220.1"/>
    <property type="molecule type" value="Genomic_DNA"/>
</dbReference>
<accession>A0ABY7C8V6</accession>
<dbReference type="InterPro" id="IPR035965">
    <property type="entry name" value="PAS-like_dom_sf"/>
</dbReference>
<protein>
    <recommendedName>
        <fullName evidence="3">Blue-light-activated histidine kinase</fullName>
        <ecNumber evidence="2">2.7.13.3</ecNumber>
    </recommendedName>
</protein>
<evidence type="ECO:0000256" key="6">
    <source>
        <dbReference type="ARBA" id="ARBA00022606"/>
    </source>
</evidence>
<dbReference type="Pfam" id="PF08448">
    <property type="entry name" value="PAS_4"/>
    <property type="match status" value="1"/>
</dbReference>
<keyword evidence="11" id="KW-0547">Nucleotide-binding</keyword>
<comment type="catalytic activity">
    <reaction evidence="1">
        <text>ATP + protein L-histidine = ADP + protein N-phospho-L-histidine.</text>
        <dbReference type="EC" id="2.7.13.3"/>
    </reaction>
</comment>
<dbReference type="Proteomes" id="UP001164020">
    <property type="component" value="Chromosome"/>
</dbReference>
<dbReference type="InterPro" id="IPR011102">
    <property type="entry name" value="Sig_transdc_His_kinase_HWE"/>
</dbReference>
<dbReference type="InterPro" id="IPR013656">
    <property type="entry name" value="PAS_4"/>
</dbReference>
<keyword evidence="16" id="KW-0675">Receptor</keyword>
<dbReference type="SMART" id="SM00911">
    <property type="entry name" value="HWE_HK"/>
    <property type="match status" value="1"/>
</dbReference>
<keyword evidence="7" id="KW-0285">Flavoprotein</keyword>
<dbReference type="SMART" id="SM00086">
    <property type="entry name" value="PAC"/>
    <property type="match status" value="1"/>
</dbReference>
<dbReference type="EC" id="2.7.13.3" evidence="2"/>
<dbReference type="Pfam" id="PF07536">
    <property type="entry name" value="HWE_HK"/>
    <property type="match status" value="1"/>
</dbReference>
<evidence type="ECO:0000259" key="17">
    <source>
        <dbReference type="PROSITE" id="PS50113"/>
    </source>
</evidence>
<evidence type="ECO:0000256" key="13">
    <source>
        <dbReference type="ARBA" id="ARBA00022840"/>
    </source>
</evidence>
<gene>
    <name evidence="18" type="ORF">OH818_09010</name>
</gene>
<keyword evidence="5" id="KW-0597">Phosphoprotein</keyword>
<evidence type="ECO:0000256" key="5">
    <source>
        <dbReference type="ARBA" id="ARBA00022553"/>
    </source>
</evidence>
<keyword evidence="14" id="KW-0157">Chromophore</keyword>
<dbReference type="NCBIfam" id="TIGR00229">
    <property type="entry name" value="sensory_box"/>
    <property type="match status" value="1"/>
</dbReference>
<dbReference type="Gene3D" id="3.30.450.20">
    <property type="entry name" value="PAS domain"/>
    <property type="match status" value="1"/>
</dbReference>
<evidence type="ECO:0000256" key="11">
    <source>
        <dbReference type="ARBA" id="ARBA00022741"/>
    </source>
</evidence>
<dbReference type="InterPro" id="IPR000700">
    <property type="entry name" value="PAS-assoc_C"/>
</dbReference>
<evidence type="ECO:0000313" key="18">
    <source>
        <dbReference type="EMBL" id="WAP70220.1"/>
    </source>
</evidence>
<dbReference type="PANTHER" id="PTHR41523:SF7">
    <property type="entry name" value="HISTIDINE KINASE"/>
    <property type="match status" value="1"/>
</dbReference>
<proteinExistence type="predicted"/>
<keyword evidence="9" id="KW-0808">Transferase</keyword>
<keyword evidence="8" id="KW-0288">FMN</keyword>
<evidence type="ECO:0000256" key="10">
    <source>
        <dbReference type="ARBA" id="ARBA00022737"/>
    </source>
</evidence>
<dbReference type="InterPro" id="IPR001610">
    <property type="entry name" value="PAC"/>
</dbReference>
<evidence type="ECO:0000313" key="19">
    <source>
        <dbReference type="Proteomes" id="UP001164020"/>
    </source>
</evidence>
<evidence type="ECO:0000256" key="12">
    <source>
        <dbReference type="ARBA" id="ARBA00022777"/>
    </source>
</evidence>
<evidence type="ECO:0000256" key="8">
    <source>
        <dbReference type="ARBA" id="ARBA00022643"/>
    </source>
</evidence>
<evidence type="ECO:0000256" key="4">
    <source>
        <dbReference type="ARBA" id="ARBA00022543"/>
    </source>
</evidence>
<reference evidence="18" key="1">
    <citation type="submission" date="2022-12" db="EMBL/GenBank/DDBJ databases">
        <title>Jiella pelagia sp. nov., isolated from phosphonate enriched culture of Northwest Pacific surface seawater.</title>
        <authorList>
            <person name="Shin D.Y."/>
            <person name="Hwang C.Y."/>
        </authorList>
    </citation>
    <scope>NUCLEOTIDE SEQUENCE</scope>
    <source>
        <strain evidence="18">HL-NP1</strain>
    </source>
</reference>
<evidence type="ECO:0000256" key="16">
    <source>
        <dbReference type="ARBA" id="ARBA00023170"/>
    </source>
</evidence>
<keyword evidence="12" id="KW-0418">Kinase</keyword>
<keyword evidence="4" id="KW-0600">Photoreceptor protein</keyword>
<evidence type="ECO:0000256" key="3">
    <source>
        <dbReference type="ARBA" id="ARBA00021740"/>
    </source>
</evidence>
<keyword evidence="10" id="KW-0677">Repeat</keyword>
<evidence type="ECO:0000256" key="14">
    <source>
        <dbReference type="ARBA" id="ARBA00022991"/>
    </source>
</evidence>
<dbReference type="InterPro" id="IPR036890">
    <property type="entry name" value="HATPase_C_sf"/>
</dbReference>
<organism evidence="18 19">
    <name type="scientific">Jiella pelagia</name>
    <dbReference type="NCBI Taxonomy" id="2986949"/>
    <lineage>
        <taxon>Bacteria</taxon>
        <taxon>Pseudomonadati</taxon>
        <taxon>Pseudomonadota</taxon>
        <taxon>Alphaproteobacteria</taxon>
        <taxon>Hyphomicrobiales</taxon>
        <taxon>Aurantimonadaceae</taxon>
        <taxon>Jiella</taxon>
    </lineage>
</organism>
<evidence type="ECO:0000256" key="2">
    <source>
        <dbReference type="ARBA" id="ARBA00012438"/>
    </source>
</evidence>
<dbReference type="SUPFAM" id="SSF55874">
    <property type="entry name" value="ATPase domain of HSP90 chaperone/DNA topoisomerase II/histidine kinase"/>
    <property type="match status" value="1"/>
</dbReference>
<evidence type="ECO:0000256" key="1">
    <source>
        <dbReference type="ARBA" id="ARBA00000085"/>
    </source>
</evidence>
<dbReference type="InterPro" id="IPR000014">
    <property type="entry name" value="PAS"/>
</dbReference>
<keyword evidence="19" id="KW-1185">Reference proteome</keyword>
<keyword evidence="13" id="KW-0067">ATP-binding</keyword>
<keyword evidence="15" id="KW-0843">Virulence</keyword>
<evidence type="ECO:0000256" key="9">
    <source>
        <dbReference type="ARBA" id="ARBA00022679"/>
    </source>
</evidence>
<dbReference type="CDD" id="cd00130">
    <property type="entry name" value="PAS"/>
    <property type="match status" value="1"/>
</dbReference>
<keyword evidence="6" id="KW-0716">Sensory transduction</keyword>
<dbReference type="SUPFAM" id="SSF55785">
    <property type="entry name" value="PYP-like sensor domain (PAS domain)"/>
    <property type="match status" value="1"/>
</dbReference>
<feature type="domain" description="PAC" evidence="17">
    <location>
        <begin position="107"/>
        <end position="159"/>
    </location>
</feature>
<evidence type="ECO:0000256" key="15">
    <source>
        <dbReference type="ARBA" id="ARBA00023026"/>
    </source>
</evidence>
<dbReference type="PANTHER" id="PTHR41523">
    <property type="entry name" value="TWO-COMPONENT SYSTEM SENSOR PROTEIN"/>
    <property type="match status" value="1"/>
</dbReference>
<evidence type="ECO:0000256" key="7">
    <source>
        <dbReference type="ARBA" id="ARBA00022630"/>
    </source>
</evidence>
<name>A0ABY7C8V6_9HYPH</name>
<dbReference type="Gene3D" id="3.30.565.10">
    <property type="entry name" value="Histidine kinase-like ATPase, C-terminal domain"/>
    <property type="match status" value="1"/>
</dbReference>
<sequence length="347" mass="37819">MRSLNAAATVGAERDEAIRRAVGREAERRERDLASLTAQCDALVRSSSEVRYMINADWSVLAQLSGGGFIPDTSGGNANWLEEYIPEEHRDLVRAEIDRAIRAKDTYHIEHKVNRVDGTTGWALSRAVPLFDEHGEIMNWMGAASDITDRKASEHAQRVLNEELAHRMKNTLAMVQAITTQTLRQAASLEEGRVAIAARLSALARAQDILTQANFAAADIRTVVAAALAPHQGAAERIVVEGRRIDLASQQALGLSLAIHELATNAMKYGALSNDEGRVSITWGLVEGVLTFDWIESGGPLVVDPPRRGFGSRLIEQIVGAYFDGEGRIDFEPGGIRFRLTGKPSSS</sequence>